<sequence>MAARNLTFTPVDDIPKIHEIANKAFNTGRTQSIAFRKEQLAQLGWLIRDNEDALRAALHADLGRPPQETDMLDFGTVYNDLKQAYDNIEKWVKPKSPGFNPKFFVMSPSYAPQPKGVALLIAPFNFPMFLLIGPLVGAIAAGSAAVLKPSEQTPAIAGLFAELVPKYLDTELYHVINGSVAETTKALELRWDHILYTGNGRVGRIVAAAAAKHLTPVTLELGGKNPVVFDPKVDLKMAARRLLWGRFTNGGQICLCPEYVLVPAEFQDTLVEALKEAYASFYPDGPEKSDSITHIVTEAHTVRIKRLIDETKGKIVLGGSVDVPTRFVAPTVVRDVALDDVLMAEEIFGPVLPLVPVKDIDEALSIIRAREHPLAVYVFSQDKAFQDKVFRNTRSGAAVVNESVLTAGVTGLPVGGVGESGYGFYGGKFAFDTFSYLRVSLNNPSWVDKVFSFRFPPYKSNYKKYLGTVSLPPRPGKATGLTAATRWGFWIVFALMGASSVILTKTGRLSQLKRLAQ</sequence>
<dbReference type="InterPro" id="IPR016163">
    <property type="entry name" value="Ald_DH_C"/>
</dbReference>
<dbReference type="PIRSF" id="PIRSF036492">
    <property type="entry name" value="ALDH"/>
    <property type="match status" value="1"/>
</dbReference>
<keyword evidence="3" id="KW-0520">NAD</keyword>
<dbReference type="Gene3D" id="3.40.309.10">
    <property type="entry name" value="Aldehyde Dehydrogenase, Chain A, domain 2"/>
    <property type="match status" value="1"/>
</dbReference>
<dbReference type="OMA" id="RWAMRSH"/>
<keyword evidence="11" id="KW-1185">Reference proteome</keyword>
<dbReference type="PROSITE" id="PS00687">
    <property type="entry name" value="ALDEHYDE_DEHYDR_GLU"/>
    <property type="match status" value="1"/>
</dbReference>
<evidence type="ECO:0000256" key="3">
    <source>
        <dbReference type="ARBA" id="ARBA00023027"/>
    </source>
</evidence>
<dbReference type="InterPro" id="IPR029510">
    <property type="entry name" value="Ald_DH_CS_GLU"/>
</dbReference>
<dbReference type="FunFam" id="3.40.605.10:FF:000004">
    <property type="entry name" value="Aldehyde dehydrogenase"/>
    <property type="match status" value="1"/>
</dbReference>
<keyword evidence="2 4" id="KW-0560">Oxidoreductase</keyword>
<feature type="active site" evidence="5 6">
    <location>
        <position position="220"/>
    </location>
</feature>
<comment type="caution">
    <text evidence="10">The sequence shown here is derived from an EMBL/GenBank/DDBJ whole genome shotgun (WGS) entry which is preliminary data.</text>
</comment>
<dbReference type="AlphaFoldDB" id="A0A1M2W5M1"/>
<evidence type="ECO:0000313" key="10">
    <source>
        <dbReference type="EMBL" id="OJT15103.1"/>
    </source>
</evidence>
<dbReference type="GO" id="GO:0005737">
    <property type="term" value="C:cytoplasm"/>
    <property type="evidence" value="ECO:0007669"/>
    <property type="project" value="TreeGrafter"/>
</dbReference>
<dbReference type="GO" id="GO:0004029">
    <property type="term" value="F:aldehyde dehydrogenase (NAD+) activity"/>
    <property type="evidence" value="ECO:0007669"/>
    <property type="project" value="TreeGrafter"/>
</dbReference>
<reference evidence="10 11" key="1">
    <citation type="submission" date="2016-10" db="EMBL/GenBank/DDBJ databases">
        <title>Genome sequence of the basidiomycete white-rot fungus Trametes pubescens.</title>
        <authorList>
            <person name="Makela M.R."/>
            <person name="Granchi Z."/>
            <person name="Peng M."/>
            <person name="De Vries R.P."/>
            <person name="Grigoriev I."/>
            <person name="Riley R."/>
            <person name="Hilden K."/>
        </authorList>
    </citation>
    <scope>NUCLEOTIDE SEQUENCE [LARGE SCALE GENOMIC DNA]</scope>
    <source>
        <strain evidence="10 11">FBCC735</strain>
    </source>
</reference>
<feature type="transmembrane region" description="Helical" evidence="8">
    <location>
        <begin position="487"/>
        <end position="504"/>
    </location>
</feature>
<evidence type="ECO:0000256" key="1">
    <source>
        <dbReference type="ARBA" id="ARBA00009986"/>
    </source>
</evidence>
<dbReference type="InterPro" id="IPR016162">
    <property type="entry name" value="Ald_DH_N"/>
</dbReference>
<dbReference type="InterPro" id="IPR016160">
    <property type="entry name" value="Ald_DH_CS_CYS"/>
</dbReference>
<evidence type="ECO:0000256" key="7">
    <source>
        <dbReference type="RuleBase" id="RU003345"/>
    </source>
</evidence>
<accession>A0A1M2W5M1</accession>
<proteinExistence type="inferred from homology"/>
<comment type="similarity">
    <text evidence="1 4 7">Belongs to the aldehyde dehydrogenase family.</text>
</comment>
<dbReference type="GO" id="GO:0006081">
    <property type="term" value="P:aldehyde metabolic process"/>
    <property type="evidence" value="ECO:0007669"/>
    <property type="project" value="InterPro"/>
</dbReference>
<evidence type="ECO:0000313" key="11">
    <source>
        <dbReference type="Proteomes" id="UP000184267"/>
    </source>
</evidence>
<dbReference type="PANTHER" id="PTHR43570:SF16">
    <property type="entry name" value="ALDEHYDE DEHYDROGENASE TYPE III, ISOFORM Q"/>
    <property type="match status" value="1"/>
</dbReference>
<feature type="domain" description="Aldehyde dehydrogenase" evidence="9">
    <location>
        <begin position="12"/>
        <end position="437"/>
    </location>
</feature>
<dbReference type="InterPro" id="IPR016161">
    <property type="entry name" value="Ald_DH/histidinol_DH"/>
</dbReference>
<feature type="active site" evidence="5">
    <location>
        <position position="254"/>
    </location>
</feature>
<gene>
    <name evidence="10" type="ORF">TRAPUB_8360</name>
</gene>
<dbReference type="CDD" id="cd07135">
    <property type="entry name" value="ALDH_F14-YMR110C"/>
    <property type="match status" value="1"/>
</dbReference>
<protein>
    <recommendedName>
        <fullName evidence="4">Aldehyde dehydrogenase</fullName>
    </recommendedName>
</protein>
<dbReference type="InterPro" id="IPR012394">
    <property type="entry name" value="Aldehyde_DH_NAD(P)"/>
</dbReference>
<dbReference type="SUPFAM" id="SSF53720">
    <property type="entry name" value="ALDH-like"/>
    <property type="match status" value="1"/>
</dbReference>
<dbReference type="Pfam" id="PF00171">
    <property type="entry name" value="Aldedh"/>
    <property type="match status" value="1"/>
</dbReference>
<evidence type="ECO:0000256" key="4">
    <source>
        <dbReference type="PIRNR" id="PIRNR036492"/>
    </source>
</evidence>
<dbReference type="PROSITE" id="PS00070">
    <property type="entry name" value="ALDEHYDE_DEHYDR_CYS"/>
    <property type="match status" value="1"/>
</dbReference>
<keyword evidence="8" id="KW-0472">Membrane</keyword>
<evidence type="ECO:0000256" key="5">
    <source>
        <dbReference type="PIRSR" id="PIRSR036492-1"/>
    </source>
</evidence>
<dbReference type="PANTHER" id="PTHR43570">
    <property type="entry name" value="ALDEHYDE DEHYDROGENASE"/>
    <property type="match status" value="1"/>
</dbReference>
<evidence type="ECO:0000256" key="8">
    <source>
        <dbReference type="SAM" id="Phobius"/>
    </source>
</evidence>
<dbReference type="FunFam" id="3.40.309.10:FF:000003">
    <property type="entry name" value="Aldehyde dehydrogenase"/>
    <property type="match status" value="1"/>
</dbReference>
<name>A0A1M2W5M1_TRAPU</name>
<dbReference type="Gene3D" id="3.40.605.10">
    <property type="entry name" value="Aldehyde Dehydrogenase, Chain A, domain 1"/>
    <property type="match status" value="1"/>
</dbReference>
<evidence type="ECO:0000259" key="9">
    <source>
        <dbReference type="Pfam" id="PF00171"/>
    </source>
</evidence>
<dbReference type="OrthoDB" id="440325at2759"/>
<dbReference type="Proteomes" id="UP000184267">
    <property type="component" value="Unassembled WGS sequence"/>
</dbReference>
<dbReference type="STRING" id="154538.A0A1M2W5M1"/>
<dbReference type="EMBL" id="MNAD01000199">
    <property type="protein sequence ID" value="OJT15103.1"/>
    <property type="molecule type" value="Genomic_DNA"/>
</dbReference>
<organism evidence="10 11">
    <name type="scientific">Trametes pubescens</name>
    <name type="common">White-rot fungus</name>
    <dbReference type="NCBI Taxonomy" id="154538"/>
    <lineage>
        <taxon>Eukaryota</taxon>
        <taxon>Fungi</taxon>
        <taxon>Dikarya</taxon>
        <taxon>Basidiomycota</taxon>
        <taxon>Agaricomycotina</taxon>
        <taxon>Agaricomycetes</taxon>
        <taxon>Polyporales</taxon>
        <taxon>Polyporaceae</taxon>
        <taxon>Trametes</taxon>
    </lineage>
</organism>
<keyword evidence="8" id="KW-1133">Transmembrane helix</keyword>
<keyword evidence="8" id="KW-0812">Transmembrane</keyword>
<dbReference type="InterPro" id="IPR015590">
    <property type="entry name" value="Aldehyde_DH_dom"/>
</dbReference>
<evidence type="ECO:0000256" key="2">
    <source>
        <dbReference type="ARBA" id="ARBA00023002"/>
    </source>
</evidence>
<evidence type="ECO:0000256" key="6">
    <source>
        <dbReference type="PROSITE-ProRule" id="PRU10007"/>
    </source>
</evidence>